<dbReference type="WormBase" id="Y59H11AR.5">
    <property type="protein sequence ID" value="CE49633"/>
    <property type="gene ID" value="WBGene00044511"/>
    <property type="gene designation" value="clec-181"/>
</dbReference>
<dbReference type="Proteomes" id="UP000001940">
    <property type="component" value="Chromosome IV"/>
</dbReference>
<dbReference type="SMR" id="Q4R152"/>
<dbReference type="CTD" id="3896812"/>
<evidence type="ECO:0000256" key="1">
    <source>
        <dbReference type="SAM" id="SignalP"/>
    </source>
</evidence>
<dbReference type="CDD" id="cd00037">
    <property type="entry name" value="CLECT"/>
    <property type="match status" value="1"/>
</dbReference>
<evidence type="ECO:0000313" key="4">
    <source>
        <dbReference type="Proteomes" id="UP000001940"/>
    </source>
</evidence>
<dbReference type="GeneID" id="3896812"/>
<dbReference type="InterPro" id="IPR016186">
    <property type="entry name" value="C-type_lectin-like/link_sf"/>
</dbReference>
<feature type="signal peptide" evidence="1">
    <location>
        <begin position="1"/>
        <end position="18"/>
    </location>
</feature>
<dbReference type="PROSITE" id="PS50041">
    <property type="entry name" value="C_TYPE_LECTIN_2"/>
    <property type="match status" value="1"/>
</dbReference>
<dbReference type="EMBL" id="BX284604">
    <property type="protein sequence ID" value="CCD71147.2"/>
    <property type="molecule type" value="Genomic_DNA"/>
</dbReference>
<dbReference type="UCSC" id="Y59H11AR.5">
    <property type="organism name" value="c. elegans"/>
</dbReference>
<dbReference type="eggNOG" id="KOG4297">
    <property type="taxonomic scope" value="Eukaryota"/>
</dbReference>
<reference evidence="3 4" key="1">
    <citation type="journal article" date="1998" name="Science">
        <title>Genome sequence of the nematode C. elegans: a platform for investigating biology.</title>
        <authorList>
            <consortium name="The C. elegans sequencing consortium"/>
            <person name="Sulson J.E."/>
            <person name="Waterston R."/>
        </authorList>
    </citation>
    <scope>NUCLEOTIDE SEQUENCE [LARGE SCALE GENOMIC DNA]</scope>
    <source>
        <strain evidence="3 4">Bristol N2</strain>
    </source>
</reference>
<gene>
    <name evidence="3 5" type="primary">clec-181</name>
    <name evidence="3" type="ORF">CELE_Y59H11AR.5</name>
    <name evidence="5" type="ORF">Y59H11AR.5</name>
</gene>
<sequence>MLQVSIFLLFFVFPGCFGNLIFATSNEETCEDDSNNGGGKVKKPCEPGWLKFNRPSGVWCIKVFNGTHSQADAEKLCQKNYGATLSGVQNQREISYVTQQALGTMSQGSGSIWIGAKRTTLCKASRLSKYCNTLTSFQWTDGSASGLDGLIWNNNQPDNNYNRTDQCVVLLAARTPTVSDDLQWGANRLDDCCM</sequence>
<dbReference type="RefSeq" id="NP_001033456.2">
    <property type="nucleotide sequence ID" value="NM_001038367.4"/>
</dbReference>
<dbReference type="AGR" id="WB:WBGene00044511"/>
<name>Q4R152_CAEEL</name>
<dbReference type="Gene3D" id="3.10.100.10">
    <property type="entry name" value="Mannose-Binding Protein A, subunit A"/>
    <property type="match status" value="1"/>
</dbReference>
<accession>Q4R152</accession>
<dbReference type="PaxDb" id="6239-Y59H11AR.5"/>
<dbReference type="HOGENOM" id="CLU_058687_1_0_1"/>
<protein>
    <submittedName>
        <fullName evidence="3">C-type lectin domain-containing protein</fullName>
    </submittedName>
</protein>
<evidence type="ECO:0000313" key="5">
    <source>
        <dbReference type="WormBase" id="Y59H11AR.5"/>
    </source>
</evidence>
<evidence type="ECO:0000259" key="2">
    <source>
        <dbReference type="PROSITE" id="PS50041"/>
    </source>
</evidence>
<dbReference type="InterPro" id="IPR001304">
    <property type="entry name" value="C-type_lectin-like"/>
</dbReference>
<dbReference type="InterPro" id="IPR016187">
    <property type="entry name" value="CTDL_fold"/>
</dbReference>
<evidence type="ECO:0000313" key="3">
    <source>
        <dbReference type="EMBL" id="CCD71147.2"/>
    </source>
</evidence>
<dbReference type="Bgee" id="WBGene00044511">
    <property type="expression patterns" value="Expressed in adult organism"/>
</dbReference>
<dbReference type="InParanoid" id="Q4R152"/>
<feature type="domain" description="C-type lectin" evidence="2">
    <location>
        <begin position="56"/>
        <end position="184"/>
    </location>
</feature>
<keyword evidence="4" id="KW-1185">Reference proteome</keyword>
<proteinExistence type="predicted"/>
<dbReference type="PANTHER" id="PTHR23124:SF129">
    <property type="entry name" value="C-TYPE LECTIN DOMAIN-CONTAINING PROTEIN"/>
    <property type="match status" value="1"/>
</dbReference>
<keyword evidence="1" id="KW-0732">Signal</keyword>
<feature type="chain" id="PRO_5004242528" evidence="1">
    <location>
        <begin position="19"/>
        <end position="194"/>
    </location>
</feature>
<dbReference type="OrthoDB" id="5837608at2759"/>
<dbReference type="SMART" id="SM00034">
    <property type="entry name" value="CLECT"/>
    <property type="match status" value="1"/>
</dbReference>
<organism evidence="3 4">
    <name type="scientific">Caenorhabditis elegans</name>
    <dbReference type="NCBI Taxonomy" id="6239"/>
    <lineage>
        <taxon>Eukaryota</taxon>
        <taxon>Metazoa</taxon>
        <taxon>Ecdysozoa</taxon>
        <taxon>Nematoda</taxon>
        <taxon>Chromadorea</taxon>
        <taxon>Rhabditida</taxon>
        <taxon>Rhabditina</taxon>
        <taxon>Rhabditomorpha</taxon>
        <taxon>Rhabditoidea</taxon>
        <taxon>Rhabditidae</taxon>
        <taxon>Peloderinae</taxon>
        <taxon>Caenorhabditis</taxon>
    </lineage>
</organism>
<dbReference type="KEGG" id="cel:CELE_Y59H11AR.5"/>
<dbReference type="Pfam" id="PF00059">
    <property type="entry name" value="Lectin_C"/>
    <property type="match status" value="1"/>
</dbReference>
<dbReference type="SUPFAM" id="SSF56436">
    <property type="entry name" value="C-type lectin-like"/>
    <property type="match status" value="1"/>
</dbReference>
<dbReference type="PANTHER" id="PTHR23124">
    <property type="entry name" value="C-TYPE LECTIN DOMAIN-CONTAINING PROTEIN-RELATED-RELATED"/>
    <property type="match status" value="1"/>
</dbReference>
<dbReference type="AlphaFoldDB" id="Q4R152"/>